<proteinExistence type="predicted"/>
<protein>
    <submittedName>
        <fullName evidence="1">Uncharacterized protein</fullName>
    </submittedName>
</protein>
<sequence>MSSLFPAPQNNTQVWRPEPSSRGTFDILSVCLITLISYVWTTVHLNVPRKESLESSGATFLVNIRNRTSFFWRRLAWVLLGLLTPELVAYATQVQHIEAEILHKNVIEALKATAERVRPPTEALRIDVWRKMVNVARSIFPKQQTKTNYTTLSESGKVQSGPDYLLGEDSWKKVYSYFAGMGGFAFDAPKTLEFPFRGRTTFTPHGILFLATYHHSSIPRITAEQIEDKSKADGIAKFIVCMQTTWFSFQCISRVAQGLAISLLKLNTFGHAFCALFAYVQWWKKPLNITEPELVNSRFDEEFWCLLRLTTRYNIQPKRSNEGSRSPKKIRPREARISLDYNYTKVKLPSNNQTSLDGNKQNTFTELESLHSPRFVRCPLFPNNAFAMGNPHVAMNSNPEDQVHSADFHLTPGYSLYGFSLGGTKSIELTAAEIECWRIASIALKRCHKIDYAEAFYRIPHNPFVKPRLKN</sequence>
<keyword evidence="2" id="KW-1185">Reference proteome</keyword>
<comment type="caution">
    <text evidence="1">The sequence shown here is derived from an EMBL/GenBank/DDBJ whole genome shotgun (WGS) entry which is preliminary data.</text>
</comment>
<dbReference type="OrthoDB" id="9451547at2759"/>
<evidence type="ECO:0000313" key="1">
    <source>
        <dbReference type="EMBL" id="KAF4628959.1"/>
    </source>
</evidence>
<gene>
    <name evidence="1" type="ORF">G7Y89_g9190</name>
</gene>
<organism evidence="1 2">
    <name type="scientific">Cudoniella acicularis</name>
    <dbReference type="NCBI Taxonomy" id="354080"/>
    <lineage>
        <taxon>Eukaryota</taxon>
        <taxon>Fungi</taxon>
        <taxon>Dikarya</taxon>
        <taxon>Ascomycota</taxon>
        <taxon>Pezizomycotina</taxon>
        <taxon>Leotiomycetes</taxon>
        <taxon>Helotiales</taxon>
        <taxon>Tricladiaceae</taxon>
        <taxon>Cudoniella</taxon>
    </lineage>
</organism>
<accession>A0A8H4RHX8</accession>
<dbReference type="AlphaFoldDB" id="A0A8H4RHX8"/>
<dbReference type="Proteomes" id="UP000566819">
    <property type="component" value="Unassembled WGS sequence"/>
</dbReference>
<dbReference type="PANTHER" id="PTHR35043">
    <property type="entry name" value="TRANSCRIPTION FACTOR DOMAIN-CONTAINING PROTEIN"/>
    <property type="match status" value="1"/>
</dbReference>
<name>A0A8H4RHX8_9HELO</name>
<dbReference type="EMBL" id="JAAMPI010000738">
    <property type="protein sequence ID" value="KAF4628959.1"/>
    <property type="molecule type" value="Genomic_DNA"/>
</dbReference>
<evidence type="ECO:0000313" key="2">
    <source>
        <dbReference type="Proteomes" id="UP000566819"/>
    </source>
</evidence>
<reference evidence="1 2" key="1">
    <citation type="submission" date="2020-03" db="EMBL/GenBank/DDBJ databases">
        <title>Draft Genome Sequence of Cudoniella acicularis.</title>
        <authorList>
            <person name="Buettner E."/>
            <person name="Kellner H."/>
        </authorList>
    </citation>
    <scope>NUCLEOTIDE SEQUENCE [LARGE SCALE GENOMIC DNA]</scope>
    <source>
        <strain evidence="1 2">DSM 108380</strain>
    </source>
</reference>
<dbReference type="PANTHER" id="PTHR35043:SF9">
    <property type="match status" value="1"/>
</dbReference>